<organism evidence="1 2">
    <name type="scientific">Anseongella ginsenosidimutans</name>
    <dbReference type="NCBI Taxonomy" id="496056"/>
    <lineage>
        <taxon>Bacteria</taxon>
        <taxon>Pseudomonadati</taxon>
        <taxon>Bacteroidota</taxon>
        <taxon>Sphingobacteriia</taxon>
        <taxon>Sphingobacteriales</taxon>
        <taxon>Sphingobacteriaceae</taxon>
        <taxon>Anseongella</taxon>
    </lineage>
</organism>
<evidence type="ECO:0000313" key="1">
    <source>
        <dbReference type="EMBL" id="TCS89261.1"/>
    </source>
</evidence>
<reference evidence="1 2" key="1">
    <citation type="submission" date="2019-03" db="EMBL/GenBank/DDBJ databases">
        <title>Genomic Encyclopedia of Type Strains, Phase IV (KMG-IV): sequencing the most valuable type-strain genomes for metagenomic binning, comparative biology and taxonomic classification.</title>
        <authorList>
            <person name="Goeker M."/>
        </authorList>
    </citation>
    <scope>NUCLEOTIDE SEQUENCE [LARGE SCALE GENOMIC DNA]</scope>
    <source>
        <strain evidence="1 2">DSM 21100</strain>
    </source>
</reference>
<keyword evidence="2" id="KW-1185">Reference proteome</keyword>
<dbReference type="RefSeq" id="WP_192901597.1">
    <property type="nucleotide sequence ID" value="NZ_CP042432.1"/>
</dbReference>
<dbReference type="AlphaFoldDB" id="A0A4R3KVU4"/>
<name>A0A4R3KVU4_9SPHI</name>
<dbReference type="Proteomes" id="UP000295807">
    <property type="component" value="Unassembled WGS sequence"/>
</dbReference>
<dbReference type="EMBL" id="SMAD01000002">
    <property type="protein sequence ID" value="TCS89261.1"/>
    <property type="molecule type" value="Genomic_DNA"/>
</dbReference>
<evidence type="ECO:0000313" key="2">
    <source>
        <dbReference type="Proteomes" id="UP000295807"/>
    </source>
</evidence>
<gene>
    <name evidence="1" type="ORF">EDD80_102455</name>
</gene>
<protein>
    <submittedName>
        <fullName evidence="1">Uncharacterized protein</fullName>
    </submittedName>
</protein>
<accession>A0A4R3KVU4</accession>
<sequence>MEQMSISEKARVPFDYEKKGLPRAVCELRPIIFREGDLFRCLLGPDLQKGISGEGATPEAAVEEWVSSLRQRLQAHAEDEATQYARDVLNTSVNDVW</sequence>
<proteinExistence type="predicted"/>
<comment type="caution">
    <text evidence="1">The sequence shown here is derived from an EMBL/GenBank/DDBJ whole genome shotgun (WGS) entry which is preliminary data.</text>
</comment>